<organism evidence="8 9">
    <name type="scientific">Malassezia vespertilionis</name>
    <dbReference type="NCBI Taxonomy" id="2020962"/>
    <lineage>
        <taxon>Eukaryota</taxon>
        <taxon>Fungi</taxon>
        <taxon>Dikarya</taxon>
        <taxon>Basidiomycota</taxon>
        <taxon>Ustilaginomycotina</taxon>
        <taxon>Malasseziomycetes</taxon>
        <taxon>Malasseziales</taxon>
        <taxon>Malasseziaceae</taxon>
        <taxon>Malassezia</taxon>
    </lineage>
</organism>
<proteinExistence type="inferred from homology"/>
<comment type="similarity">
    <text evidence="2 6">Belongs to the DXO/Dom3Z family.</text>
</comment>
<dbReference type="EMBL" id="KZ454988">
    <property type="protein sequence ID" value="PKI85057.1"/>
    <property type="molecule type" value="Genomic_DNA"/>
</dbReference>
<comment type="function">
    <text evidence="6">Decapping enzyme for NAD-capped RNAs: specifically hydrolyzes the nicotinamide adenine dinucleotide (NAD) cap from a subset of RNAs by removing the entire NAD moiety from the 5'-end of an NAD-capped RNA.</text>
</comment>
<dbReference type="AlphaFoldDB" id="A0A2N1JES3"/>
<protein>
    <recommendedName>
        <fullName evidence="6">Decapping nuclease</fullName>
        <ecNumber evidence="6">3.6.1.-</ecNumber>
    </recommendedName>
</protein>
<evidence type="ECO:0000256" key="4">
    <source>
        <dbReference type="ARBA" id="ARBA00044692"/>
    </source>
</evidence>
<comment type="cofactor">
    <cofactor evidence="1 6">
        <name>a divalent metal cation</name>
        <dbReference type="ChEBI" id="CHEBI:60240"/>
    </cofactor>
</comment>
<feature type="domain" description="RAI1-like" evidence="7">
    <location>
        <begin position="13"/>
        <end position="353"/>
    </location>
</feature>
<dbReference type="PANTHER" id="PTHR12395:SF9">
    <property type="entry name" value="DECAPPING AND EXORIBONUCLEASE PROTEIN"/>
    <property type="match status" value="1"/>
</dbReference>
<keyword evidence="6" id="KW-0378">Hydrolase</keyword>
<gene>
    <name evidence="8" type="primary">RAI1</name>
    <name evidence="8" type="ORF">MVES_000992</name>
</gene>
<comment type="catalytic activity">
    <reaction evidence="4">
        <text>a 5'-end triphospho-ribonucleoside in mRNA + H2O = a 5'-end phospho-ribonucleoside in mRNA + diphosphate + H(+)</text>
        <dbReference type="Rhea" id="RHEA:78683"/>
        <dbReference type="Rhea" id="RHEA-COMP:15692"/>
        <dbReference type="Rhea" id="RHEA-COMP:17164"/>
        <dbReference type="ChEBI" id="CHEBI:15377"/>
        <dbReference type="ChEBI" id="CHEBI:15378"/>
        <dbReference type="ChEBI" id="CHEBI:33019"/>
        <dbReference type="ChEBI" id="CHEBI:138282"/>
        <dbReference type="ChEBI" id="CHEBI:167618"/>
    </reaction>
    <physiologicalReaction direction="left-to-right" evidence="4">
        <dbReference type="Rhea" id="RHEA:78684"/>
    </physiologicalReaction>
</comment>
<dbReference type="GO" id="GO:0005634">
    <property type="term" value="C:nucleus"/>
    <property type="evidence" value="ECO:0007669"/>
    <property type="project" value="UniProtKB-SubCell"/>
</dbReference>
<dbReference type="EC" id="3.6.1.-" evidence="6"/>
<keyword evidence="6" id="KW-0547">Nucleotide-binding</keyword>
<keyword evidence="6" id="KW-0479">Metal-binding</keyword>
<evidence type="ECO:0000256" key="2">
    <source>
        <dbReference type="ARBA" id="ARBA00006562"/>
    </source>
</evidence>
<dbReference type="GO" id="GO:0003723">
    <property type="term" value="F:RNA binding"/>
    <property type="evidence" value="ECO:0007669"/>
    <property type="project" value="UniProtKB-KW"/>
</dbReference>
<dbReference type="InterPro" id="IPR013961">
    <property type="entry name" value="RAI1"/>
</dbReference>
<reference evidence="8 9" key="1">
    <citation type="submission" date="2017-10" db="EMBL/GenBank/DDBJ databases">
        <title>A novel species of cold-tolerant Malassezia isolated from bats.</title>
        <authorList>
            <person name="Lorch J.M."/>
            <person name="Palmer J.M."/>
            <person name="Vanderwolf K.J."/>
            <person name="Schmidt K.Z."/>
            <person name="Verant M.L."/>
            <person name="Weller T.J."/>
            <person name="Blehert D.S."/>
        </authorList>
    </citation>
    <scope>NUCLEOTIDE SEQUENCE [LARGE SCALE GENOMIC DNA]</scope>
    <source>
        <strain evidence="8 9">NWHC:44797-103</strain>
    </source>
</reference>
<evidence type="ECO:0000256" key="1">
    <source>
        <dbReference type="ARBA" id="ARBA00001968"/>
    </source>
</evidence>
<evidence type="ECO:0000256" key="5">
    <source>
        <dbReference type="ARBA" id="ARBA00048124"/>
    </source>
</evidence>
<evidence type="ECO:0000313" key="9">
    <source>
        <dbReference type="Proteomes" id="UP000232875"/>
    </source>
</evidence>
<comment type="subcellular location">
    <subcellularLocation>
        <location evidence="6">Nucleus</location>
    </subcellularLocation>
</comment>
<accession>A0A2N1JES3</accession>
<dbReference type="GO" id="GO:0005829">
    <property type="term" value="C:cytosol"/>
    <property type="evidence" value="ECO:0007669"/>
    <property type="project" value="TreeGrafter"/>
</dbReference>
<keyword evidence="6" id="KW-0539">Nucleus</keyword>
<dbReference type="InterPro" id="IPR039039">
    <property type="entry name" value="RAI1-like_fam"/>
</dbReference>
<name>A0A2N1JES3_9BASI</name>
<evidence type="ECO:0000313" key="8">
    <source>
        <dbReference type="EMBL" id="PKI85057.1"/>
    </source>
</evidence>
<comment type="catalytic activity">
    <reaction evidence="5">
        <text>a 5'-end NAD(+)-phospho-ribonucleoside in mRNA + H2O = a 5'-end phospho-ribonucleoside in mRNA + NAD(+) + H(+)</text>
        <dbReference type="Rhea" id="RHEA:60880"/>
        <dbReference type="Rhea" id="RHEA-COMP:15692"/>
        <dbReference type="Rhea" id="RHEA-COMP:15698"/>
        <dbReference type="ChEBI" id="CHEBI:15377"/>
        <dbReference type="ChEBI" id="CHEBI:15378"/>
        <dbReference type="ChEBI" id="CHEBI:57540"/>
        <dbReference type="ChEBI" id="CHEBI:138282"/>
        <dbReference type="ChEBI" id="CHEBI:144029"/>
    </reaction>
    <physiologicalReaction direction="left-to-right" evidence="5">
        <dbReference type="Rhea" id="RHEA:60881"/>
    </physiologicalReaction>
</comment>
<keyword evidence="6" id="KW-0694">RNA-binding</keyword>
<evidence type="ECO:0000259" key="7">
    <source>
        <dbReference type="Pfam" id="PF08652"/>
    </source>
</evidence>
<dbReference type="GO" id="GO:0000166">
    <property type="term" value="F:nucleotide binding"/>
    <property type="evidence" value="ECO:0007669"/>
    <property type="project" value="UniProtKB-KW"/>
</dbReference>
<evidence type="ECO:0000256" key="3">
    <source>
        <dbReference type="ARBA" id="ARBA00044676"/>
    </source>
</evidence>
<sequence>MRTNEPSPAASLQQPTLVGSFSYDASKALHFDNSSKRWFREPPTERNHGNGTGRAADLNFGFDAFTEKVHTPDPLDSLLYTLMHRASTRDSASEIVRGAPQVGAELLDAEVLRTNVITWRGIMTKLCTAWSCHPEAPKAFREGFDLNVMMLGNTLFMEEVPPTAQEAQALARQRKPRRLQKAMYYGYSFESFCTEGATPKPSAAQVPGWGGDVNTNVQWCHIVKSRLGDNRVMIGGEVDCVEESSSGADETVVELKTNMQLRNEEDEFRLHVKMLRMYMQSFLLGVKTIVIGFRDEHGQLLDAKHYRTADLPRIVRDKKGRWDANHNLAFGAHILNFLRTEIGAEMERWCFRAVHNLRAMEETHGAYPWHVHRTAGSFLGHLPLPCPRDAELEYPVFRVSFQPPFSQLTLRLVSPQELELDGRRQGRCGLVPTEFYRWATQPMTTQ</sequence>
<comment type="catalytic activity">
    <reaction evidence="3">
        <text>a 5'-end (N(7)-methyl 5'-triphosphoguanosine)-ribonucleoside-ribonucleotide in mRNA + H2O = a (N(7)-methyl 5'-triphosphoguanosine)-nucleoside + a 5'-end phospho-ribonucleoside in mRNA + H(+)</text>
        <dbReference type="Rhea" id="RHEA:66928"/>
        <dbReference type="Rhea" id="RHEA-COMP:15692"/>
        <dbReference type="Rhea" id="RHEA-COMP:17313"/>
        <dbReference type="ChEBI" id="CHEBI:15377"/>
        <dbReference type="ChEBI" id="CHEBI:15378"/>
        <dbReference type="ChEBI" id="CHEBI:138282"/>
        <dbReference type="ChEBI" id="CHEBI:172876"/>
        <dbReference type="ChEBI" id="CHEBI:172877"/>
    </reaction>
    <physiologicalReaction direction="left-to-right" evidence="3">
        <dbReference type="Rhea" id="RHEA:66929"/>
    </physiologicalReaction>
</comment>
<dbReference type="Proteomes" id="UP000232875">
    <property type="component" value="Unassembled WGS sequence"/>
</dbReference>
<keyword evidence="9" id="KW-1185">Reference proteome</keyword>
<dbReference type="GO" id="GO:0004518">
    <property type="term" value="F:nuclease activity"/>
    <property type="evidence" value="ECO:0007669"/>
    <property type="project" value="UniProtKB-KW"/>
</dbReference>
<keyword evidence="6" id="KW-0540">Nuclease</keyword>
<dbReference type="GO" id="GO:0034353">
    <property type="term" value="F:mRNA 5'-diphosphatase activity"/>
    <property type="evidence" value="ECO:0007669"/>
    <property type="project" value="TreeGrafter"/>
</dbReference>
<dbReference type="GO" id="GO:0000956">
    <property type="term" value="P:nuclear-transcribed mRNA catabolic process"/>
    <property type="evidence" value="ECO:0007669"/>
    <property type="project" value="TreeGrafter"/>
</dbReference>
<dbReference type="GO" id="GO:0110155">
    <property type="term" value="P:NAD-cap decapping"/>
    <property type="evidence" value="ECO:0007669"/>
    <property type="project" value="TreeGrafter"/>
</dbReference>
<dbReference type="OrthoDB" id="5853397at2759"/>
<dbReference type="STRING" id="2020962.A0A2N1JES3"/>
<dbReference type="PANTHER" id="PTHR12395">
    <property type="entry name" value="DOM-3 RELATED"/>
    <property type="match status" value="1"/>
</dbReference>
<dbReference type="Pfam" id="PF08652">
    <property type="entry name" value="RAI1"/>
    <property type="match status" value="1"/>
</dbReference>
<evidence type="ECO:0000256" key="6">
    <source>
        <dbReference type="RuleBase" id="RU367113"/>
    </source>
</evidence>
<dbReference type="GO" id="GO:0046872">
    <property type="term" value="F:metal ion binding"/>
    <property type="evidence" value="ECO:0007669"/>
    <property type="project" value="UniProtKB-KW"/>
</dbReference>